<dbReference type="AlphaFoldDB" id="A0A3A8E6Z2"/>
<dbReference type="Proteomes" id="UP000282388">
    <property type="component" value="Unassembled WGS sequence"/>
</dbReference>
<evidence type="ECO:0000313" key="1">
    <source>
        <dbReference type="EMBL" id="RKG29356.1"/>
    </source>
</evidence>
<accession>A0A3A8E6Z2</accession>
<comment type="caution">
    <text evidence="1">The sequence shown here is derived from an EMBL/GenBank/DDBJ whole genome shotgun (WGS) entry which is preliminary data.</text>
</comment>
<reference evidence="1 2" key="1">
    <citation type="submission" date="2018-09" db="EMBL/GenBank/DDBJ databases">
        <title>The draft genome of Acinetobacter spp. strains.</title>
        <authorList>
            <person name="Qin J."/>
            <person name="Feng Y."/>
            <person name="Zong Z."/>
        </authorList>
    </citation>
    <scope>NUCLEOTIDE SEQUENCE [LARGE SCALE GENOMIC DNA]</scope>
    <source>
        <strain evidence="1 2">WCHAc060012</strain>
    </source>
</reference>
<organism evidence="1 2">
    <name type="scientific">Acinetobacter tianfuensis</name>
    <dbReference type="NCBI Taxonomy" id="2419603"/>
    <lineage>
        <taxon>Bacteria</taxon>
        <taxon>Pseudomonadati</taxon>
        <taxon>Pseudomonadota</taxon>
        <taxon>Gammaproteobacteria</taxon>
        <taxon>Moraxellales</taxon>
        <taxon>Moraxellaceae</taxon>
        <taxon>Acinetobacter</taxon>
    </lineage>
</organism>
<gene>
    <name evidence="1" type="ORF">D7V32_15280</name>
</gene>
<name>A0A3A8E6Z2_9GAMM</name>
<sequence>MSKTEEIQSSAIKILDYLYFYDIVAMETFSNKKLEFYEQLSQSLKLIVQKRQYEGLRAEHYKHLLLFGIDLDASYLDDPLESLVDDNERFIRTLNERLCSQVVMASFSLDEFEEDLNSLLDEYSIALMDSALYYKIISQFLCYEFDNITIGVLIKFLDFNFLELTKYKKAYQNNKSEITQHFLDKLFFRAMLYLEFEAFKNELLRESQKYEKQIDFNNLDDAERIASSMLSRSKAKALKDIDFAKISKIDLCKTNALKDYVINIESRLGHNAIFSNGIAKWISLLGAWHLMRVKKTNLDKSLYRETPVSIHEAEIACSEIANKEMLTYGFSTSERNLRDWHNVVFRPYESIRLLVDEVNKKEYYGILEPILTDYFFYDPMIGDAAKNAFDKFHASFKK</sequence>
<keyword evidence="2" id="KW-1185">Reference proteome</keyword>
<proteinExistence type="predicted"/>
<evidence type="ECO:0000313" key="2">
    <source>
        <dbReference type="Proteomes" id="UP000282388"/>
    </source>
</evidence>
<dbReference type="RefSeq" id="WP_120403693.1">
    <property type="nucleotide sequence ID" value="NZ_RAXV01000044.1"/>
</dbReference>
<protein>
    <submittedName>
        <fullName evidence="1">Uncharacterized protein</fullName>
    </submittedName>
</protein>
<dbReference type="EMBL" id="RAXV01000044">
    <property type="protein sequence ID" value="RKG29356.1"/>
    <property type="molecule type" value="Genomic_DNA"/>
</dbReference>
<dbReference type="OrthoDB" id="6713643at2"/>